<dbReference type="Proteomes" id="UP000030764">
    <property type="component" value="Unassembled WGS sequence"/>
</dbReference>
<dbReference type="EMBL" id="KL363211">
    <property type="protein sequence ID" value="KFD54077.1"/>
    <property type="molecule type" value="Genomic_DNA"/>
</dbReference>
<keyword evidence="7" id="KW-1185">Reference proteome</keyword>
<comment type="similarity">
    <text evidence="2">Belongs to the peptidase S1 family. CLIP subfamily.</text>
</comment>
<name>A0A085MA31_9BILA</name>
<dbReference type="SMART" id="SM00020">
    <property type="entry name" value="Tryp_SPc"/>
    <property type="match status" value="1"/>
</dbReference>
<dbReference type="InterPro" id="IPR009003">
    <property type="entry name" value="Peptidase_S1_PA"/>
</dbReference>
<dbReference type="Gene3D" id="2.40.10.10">
    <property type="entry name" value="Trypsin-like serine proteases"/>
    <property type="match status" value="1"/>
</dbReference>
<dbReference type="InterPro" id="IPR001254">
    <property type="entry name" value="Trypsin_dom"/>
</dbReference>
<dbReference type="Pfam" id="PF00089">
    <property type="entry name" value="Trypsin"/>
    <property type="match status" value="2"/>
</dbReference>
<dbReference type="GO" id="GO:0004252">
    <property type="term" value="F:serine-type endopeptidase activity"/>
    <property type="evidence" value="ECO:0007669"/>
    <property type="project" value="InterPro"/>
</dbReference>
<dbReference type="PROSITE" id="PS00134">
    <property type="entry name" value="TRYPSIN_HIS"/>
    <property type="match status" value="1"/>
</dbReference>
<keyword evidence="1" id="KW-1015">Disulfide bond</keyword>
<evidence type="ECO:0000313" key="5">
    <source>
        <dbReference type="EMBL" id="KFD54077.1"/>
    </source>
</evidence>
<dbReference type="CDD" id="cd00190">
    <property type="entry name" value="Tryp_SPc"/>
    <property type="match status" value="1"/>
</dbReference>
<dbReference type="AlphaFoldDB" id="A0A085MA31"/>
<keyword evidence="3" id="KW-0720">Serine protease</keyword>
<keyword evidence="3" id="KW-0378">Hydrolase</keyword>
<sequence>MTHLIVYELFATIYIFSMFHDYCEAICGQPVFEPLVSKRPTANNRISYGREARPHSYPWQAYISSRFAKGEQTCGGSLIHWKEENASDIVLTAAHCIIDATQLQEPHSTWEQMTLYFSRVFLQNKYYGIKMANPSDVTVYLGAHDVEMLGKNVEKVTVAAIATGTFHKYWRKEDIAILKLGRQVAYNHFIQGICLPSENEVLPDGIACVVTGWGRAEWDMPSNRLQQVEVFIYKGKIDHSNFKRGDMICAGTKMMDAGPRQGDSGSPLACMKNNTYYIQGLVSFRILDVCTDYYENVAYVRVSKFLKWLKNNIDELEQKLLRR</sequence>
<dbReference type="InterPro" id="IPR018114">
    <property type="entry name" value="TRYPSIN_HIS"/>
</dbReference>
<dbReference type="SUPFAM" id="SSF50494">
    <property type="entry name" value="Trypsin-like serine proteases"/>
    <property type="match status" value="1"/>
</dbReference>
<feature type="domain" description="Peptidase S1" evidence="4">
    <location>
        <begin position="46"/>
        <end position="314"/>
    </location>
</feature>
<accession>A0A085MA31</accession>
<evidence type="ECO:0000259" key="4">
    <source>
        <dbReference type="PROSITE" id="PS50240"/>
    </source>
</evidence>
<keyword evidence="3" id="KW-0645">Protease</keyword>
<organism evidence="5 7">
    <name type="scientific">Trichuris suis</name>
    <name type="common">pig whipworm</name>
    <dbReference type="NCBI Taxonomy" id="68888"/>
    <lineage>
        <taxon>Eukaryota</taxon>
        <taxon>Metazoa</taxon>
        <taxon>Ecdysozoa</taxon>
        <taxon>Nematoda</taxon>
        <taxon>Enoplea</taxon>
        <taxon>Dorylaimia</taxon>
        <taxon>Trichinellida</taxon>
        <taxon>Trichuridae</taxon>
        <taxon>Trichuris</taxon>
    </lineage>
</organism>
<evidence type="ECO:0000313" key="6">
    <source>
        <dbReference type="EMBL" id="KFD67244.1"/>
    </source>
</evidence>
<dbReference type="InterPro" id="IPR051487">
    <property type="entry name" value="Ser/Thr_Proteases_Immune/Dev"/>
</dbReference>
<dbReference type="PROSITE" id="PS00135">
    <property type="entry name" value="TRYPSIN_SER"/>
    <property type="match status" value="1"/>
</dbReference>
<dbReference type="InterPro" id="IPR043504">
    <property type="entry name" value="Peptidase_S1_PA_chymotrypsin"/>
</dbReference>
<evidence type="ECO:0000256" key="1">
    <source>
        <dbReference type="ARBA" id="ARBA00023157"/>
    </source>
</evidence>
<dbReference type="PANTHER" id="PTHR24256">
    <property type="entry name" value="TRYPTASE-RELATED"/>
    <property type="match status" value="1"/>
</dbReference>
<gene>
    <name evidence="5" type="ORF">M513_05096</name>
    <name evidence="6" type="ORF">M514_05096</name>
</gene>
<evidence type="ECO:0000313" key="7">
    <source>
        <dbReference type="Proteomes" id="UP000030764"/>
    </source>
</evidence>
<dbReference type="Proteomes" id="UP000030758">
    <property type="component" value="Unassembled WGS sequence"/>
</dbReference>
<protein>
    <recommendedName>
        <fullName evidence="4">Peptidase S1 domain-containing protein</fullName>
    </recommendedName>
</protein>
<dbReference type="PROSITE" id="PS50240">
    <property type="entry name" value="TRYPSIN_DOM"/>
    <property type="match status" value="1"/>
</dbReference>
<proteinExistence type="inferred from homology"/>
<evidence type="ECO:0000256" key="3">
    <source>
        <dbReference type="RuleBase" id="RU363034"/>
    </source>
</evidence>
<reference evidence="5 7" key="1">
    <citation type="journal article" date="2014" name="Nat. Genet.">
        <title>Genome and transcriptome of the porcine whipworm Trichuris suis.</title>
        <authorList>
            <person name="Jex A.R."/>
            <person name="Nejsum P."/>
            <person name="Schwarz E.M."/>
            <person name="Hu L."/>
            <person name="Young N.D."/>
            <person name="Hall R.S."/>
            <person name="Korhonen P.K."/>
            <person name="Liao S."/>
            <person name="Thamsborg S."/>
            <person name="Xia J."/>
            <person name="Xu P."/>
            <person name="Wang S."/>
            <person name="Scheerlinck J.P."/>
            <person name="Hofmann A."/>
            <person name="Sternberg P.W."/>
            <person name="Wang J."/>
            <person name="Gasser R.B."/>
        </authorList>
    </citation>
    <scope>NUCLEOTIDE SEQUENCE [LARGE SCALE GENOMIC DNA]</scope>
    <source>
        <strain evidence="6">DCEP-RM93F</strain>
        <strain evidence="5">DCEP-RM93M</strain>
    </source>
</reference>
<dbReference type="EMBL" id="KL367516">
    <property type="protein sequence ID" value="KFD67244.1"/>
    <property type="molecule type" value="Genomic_DNA"/>
</dbReference>
<dbReference type="InterPro" id="IPR033116">
    <property type="entry name" value="TRYPSIN_SER"/>
</dbReference>
<evidence type="ECO:0000256" key="2">
    <source>
        <dbReference type="ARBA" id="ARBA00024195"/>
    </source>
</evidence>
<dbReference type="GO" id="GO:0006508">
    <property type="term" value="P:proteolysis"/>
    <property type="evidence" value="ECO:0007669"/>
    <property type="project" value="UniProtKB-KW"/>
</dbReference>